<name>A0ABZ1D779_9TREE</name>
<accession>A0ABZ1D779</accession>
<feature type="compositionally biased region" description="Polar residues" evidence="1">
    <location>
        <begin position="37"/>
        <end position="46"/>
    </location>
</feature>
<dbReference type="EMBL" id="CP141888">
    <property type="protein sequence ID" value="WRT69184.1"/>
    <property type="molecule type" value="Genomic_DNA"/>
</dbReference>
<evidence type="ECO:0000256" key="1">
    <source>
        <dbReference type="SAM" id="MobiDB-lite"/>
    </source>
</evidence>
<keyword evidence="3" id="KW-1185">Reference proteome</keyword>
<protein>
    <submittedName>
        <fullName evidence="2">Uncharacterized protein</fullName>
    </submittedName>
</protein>
<proteinExistence type="predicted"/>
<gene>
    <name evidence="2" type="ORF">IL334_006168</name>
</gene>
<dbReference type="Proteomes" id="UP001329825">
    <property type="component" value="Chromosome 8"/>
</dbReference>
<evidence type="ECO:0000313" key="2">
    <source>
        <dbReference type="EMBL" id="WRT69184.1"/>
    </source>
</evidence>
<evidence type="ECO:0000313" key="3">
    <source>
        <dbReference type="Proteomes" id="UP001329825"/>
    </source>
</evidence>
<sequence length="363" mass="41415">MPNPTDSSSSSSSVSSTSDTSSSLPDISSLSVSGSPNSESHSTQITSGWRISPHKIILGSCPCTRTHHQFRTSSQYLKYNLDRVDKSWSKLVHRSITPAILDSAERVFRNLRERGYELFHIAAQELPSSQGGSRRREVSILIMTPYSNNKQVGHRCLAEILVHLRISKGNNHINWKEGEEVENVACRFDVDWEDWTLSNPFTYLKRTEEMKQKHKRIMMIPDKRQGKSWDEILDSLLNEISKLNEEEGGIVFDNITKIKDDITRTTSEVRSDNIRPCGFEYELVYRETSRKTMSQAIKLGINIMDKSNRSKRYGIGALMFLELIDKKVKHTVTVYDGDWPIVHSYRTHISPPGLDGLAELIEK</sequence>
<feature type="region of interest" description="Disordered" evidence="1">
    <location>
        <begin position="1"/>
        <end position="46"/>
    </location>
</feature>
<dbReference type="GeneID" id="87958298"/>
<reference evidence="2 3" key="1">
    <citation type="submission" date="2024-01" db="EMBL/GenBank/DDBJ databases">
        <title>Comparative genomics of Cryptococcus and Kwoniella reveals pathogenesis evolution and contrasting modes of karyotype evolution via chromosome fusion or intercentromeric recombination.</title>
        <authorList>
            <person name="Coelho M.A."/>
            <person name="David-Palma M."/>
            <person name="Shea T."/>
            <person name="Bowers K."/>
            <person name="McGinley-Smith S."/>
            <person name="Mohammad A.W."/>
            <person name="Gnirke A."/>
            <person name="Yurkov A.M."/>
            <person name="Nowrousian M."/>
            <person name="Sun S."/>
            <person name="Cuomo C.A."/>
            <person name="Heitman J."/>
        </authorList>
    </citation>
    <scope>NUCLEOTIDE SEQUENCE [LARGE SCALE GENOMIC DNA]</scope>
    <source>
        <strain evidence="2">CBS 11374</strain>
    </source>
</reference>
<feature type="compositionally biased region" description="Low complexity" evidence="1">
    <location>
        <begin position="7"/>
        <end position="36"/>
    </location>
</feature>
<organism evidence="2 3">
    <name type="scientific">Kwoniella shivajii</name>
    <dbReference type="NCBI Taxonomy" id="564305"/>
    <lineage>
        <taxon>Eukaryota</taxon>
        <taxon>Fungi</taxon>
        <taxon>Dikarya</taxon>
        <taxon>Basidiomycota</taxon>
        <taxon>Agaricomycotina</taxon>
        <taxon>Tremellomycetes</taxon>
        <taxon>Tremellales</taxon>
        <taxon>Cryptococcaceae</taxon>
        <taxon>Kwoniella</taxon>
    </lineage>
</organism>
<dbReference type="RefSeq" id="XP_062793923.1">
    <property type="nucleotide sequence ID" value="XM_062937872.1"/>
</dbReference>